<dbReference type="Proteomes" id="UP000807504">
    <property type="component" value="Unassembled WGS sequence"/>
</dbReference>
<name>A0A8T0FET3_ARGBR</name>
<organism evidence="1 2">
    <name type="scientific">Argiope bruennichi</name>
    <name type="common">Wasp spider</name>
    <name type="synonym">Aranea bruennichi</name>
    <dbReference type="NCBI Taxonomy" id="94029"/>
    <lineage>
        <taxon>Eukaryota</taxon>
        <taxon>Metazoa</taxon>
        <taxon>Ecdysozoa</taxon>
        <taxon>Arthropoda</taxon>
        <taxon>Chelicerata</taxon>
        <taxon>Arachnida</taxon>
        <taxon>Araneae</taxon>
        <taxon>Araneomorphae</taxon>
        <taxon>Entelegynae</taxon>
        <taxon>Araneoidea</taxon>
        <taxon>Araneidae</taxon>
        <taxon>Argiope</taxon>
    </lineage>
</organism>
<proteinExistence type="predicted"/>
<reference evidence="1" key="1">
    <citation type="journal article" date="2020" name="bioRxiv">
        <title>Chromosome-level reference genome of the European wasp spider Argiope bruennichi: a resource for studies on range expansion and evolutionary adaptation.</title>
        <authorList>
            <person name="Sheffer M.M."/>
            <person name="Hoppe A."/>
            <person name="Krehenwinkel H."/>
            <person name="Uhl G."/>
            <person name="Kuss A.W."/>
            <person name="Jensen L."/>
            <person name="Jensen C."/>
            <person name="Gillespie R.G."/>
            <person name="Hoff K.J."/>
            <person name="Prost S."/>
        </authorList>
    </citation>
    <scope>NUCLEOTIDE SEQUENCE</scope>
</reference>
<evidence type="ECO:0000313" key="1">
    <source>
        <dbReference type="EMBL" id="KAF8789586.1"/>
    </source>
</evidence>
<comment type="caution">
    <text evidence="1">The sequence shown here is derived from an EMBL/GenBank/DDBJ whole genome shotgun (WGS) entry which is preliminary data.</text>
</comment>
<protein>
    <submittedName>
        <fullName evidence="1">Uncharacterized protein</fullName>
    </submittedName>
</protein>
<accession>A0A8T0FET3</accession>
<sequence>MAGFEVTGLLSVAPGRGRMKVTVSVEAEQVVALEVEAAAKDSTHDMYRYGCELKSARTSDCKYTQFPSKDTVSAHTNVAPSVRKKSFGVKECVEQPGKDVYTITSPQLMSVIKSDLQSAK</sequence>
<evidence type="ECO:0000313" key="2">
    <source>
        <dbReference type="Proteomes" id="UP000807504"/>
    </source>
</evidence>
<dbReference type="AlphaFoldDB" id="A0A8T0FET3"/>
<gene>
    <name evidence="1" type="ORF">HNY73_007516</name>
</gene>
<reference evidence="1" key="2">
    <citation type="submission" date="2020-06" db="EMBL/GenBank/DDBJ databases">
        <authorList>
            <person name="Sheffer M."/>
        </authorList>
    </citation>
    <scope>NUCLEOTIDE SEQUENCE</scope>
</reference>
<dbReference type="EMBL" id="JABXBU010000012">
    <property type="protein sequence ID" value="KAF8789586.1"/>
    <property type="molecule type" value="Genomic_DNA"/>
</dbReference>
<keyword evidence="2" id="KW-1185">Reference proteome</keyword>